<reference evidence="3" key="2">
    <citation type="journal article" date="2021" name="Microbiome">
        <title>Successional dynamics and alternative stable states in a saline activated sludge microbial community over 9 years.</title>
        <authorList>
            <person name="Wang Y."/>
            <person name="Ye J."/>
            <person name="Ju F."/>
            <person name="Liu L."/>
            <person name="Boyd J.A."/>
            <person name="Deng Y."/>
            <person name="Parks D.H."/>
            <person name="Jiang X."/>
            <person name="Yin X."/>
            <person name="Woodcroft B.J."/>
            <person name="Tyson G.W."/>
            <person name="Hugenholtz P."/>
            <person name="Polz M.F."/>
            <person name="Zhang T."/>
        </authorList>
    </citation>
    <scope>NUCLEOTIDE SEQUENCE</scope>
    <source>
        <strain evidence="3">HKST-UBA02</strain>
    </source>
</reference>
<gene>
    <name evidence="3" type="ORF">KDA27_07190</name>
</gene>
<dbReference type="Pfam" id="PF22747">
    <property type="entry name" value="Zn_ribbon_DUF2089"/>
    <property type="match status" value="1"/>
</dbReference>
<accession>A0A956SDS5</accession>
<protein>
    <submittedName>
        <fullName evidence="3">DUF2089 domain-containing protein</fullName>
    </submittedName>
</protein>
<evidence type="ECO:0000313" key="4">
    <source>
        <dbReference type="Proteomes" id="UP000739538"/>
    </source>
</evidence>
<dbReference type="Pfam" id="PF09862">
    <property type="entry name" value="DUF2089"/>
    <property type="match status" value="1"/>
</dbReference>
<evidence type="ECO:0000259" key="2">
    <source>
        <dbReference type="Pfam" id="PF22747"/>
    </source>
</evidence>
<evidence type="ECO:0000259" key="1">
    <source>
        <dbReference type="Pfam" id="PF09862"/>
    </source>
</evidence>
<comment type="caution">
    <text evidence="3">The sequence shown here is derived from an EMBL/GenBank/DDBJ whole genome shotgun (WGS) entry which is preliminary data.</text>
</comment>
<reference evidence="3" key="1">
    <citation type="submission" date="2020-04" db="EMBL/GenBank/DDBJ databases">
        <authorList>
            <person name="Zhang T."/>
        </authorList>
    </citation>
    <scope>NUCLEOTIDE SEQUENCE</scope>
    <source>
        <strain evidence="3">HKST-UBA02</strain>
    </source>
</reference>
<dbReference type="InterPro" id="IPR018658">
    <property type="entry name" value="DUF2089"/>
</dbReference>
<proteinExistence type="predicted"/>
<dbReference type="InterPro" id="IPR053957">
    <property type="entry name" value="DUF2089_Zn_ribbon"/>
</dbReference>
<feature type="domain" description="DUF2089" evidence="2">
    <location>
        <begin position="11"/>
        <end position="37"/>
    </location>
</feature>
<dbReference type="Proteomes" id="UP000739538">
    <property type="component" value="Unassembled WGS sequence"/>
</dbReference>
<feature type="domain" description="DUF2089" evidence="1">
    <location>
        <begin position="41"/>
        <end position="85"/>
    </location>
</feature>
<sequence length="116" mass="12842">MDVSDVKCSGCGHAMKIERMRCDECGVQVEGAFEVSALGRLSLADQVFAVAFLRSHGSIKQMEKLFGISYPTVKNRLNAIVRELDRAFEVRGPNTLVLEQLARGEISVEQALERLT</sequence>
<evidence type="ECO:0000313" key="3">
    <source>
        <dbReference type="EMBL" id="MCA9755569.1"/>
    </source>
</evidence>
<organism evidence="3 4">
    <name type="scientific">Eiseniibacteriota bacterium</name>
    <dbReference type="NCBI Taxonomy" id="2212470"/>
    <lineage>
        <taxon>Bacteria</taxon>
        <taxon>Candidatus Eiseniibacteriota</taxon>
    </lineage>
</organism>
<dbReference type="AlphaFoldDB" id="A0A956SDS5"/>
<dbReference type="EMBL" id="JAGQHS010000026">
    <property type="protein sequence ID" value="MCA9755569.1"/>
    <property type="molecule type" value="Genomic_DNA"/>
</dbReference>
<name>A0A956SDS5_UNCEI</name>